<proteinExistence type="predicted"/>
<reference evidence="2 3" key="1">
    <citation type="journal article" date="2011" name="Science">
        <title>Drosophila microbiome modulates host developmental and metabolic homeostasis via insulin signaling.</title>
        <authorList>
            <person name="Shin S.C."/>
            <person name="Kim S.H."/>
            <person name="You H."/>
            <person name="Kim B."/>
            <person name="Kim A.C."/>
            <person name="Lee K.A."/>
            <person name="Yoon J.H."/>
            <person name="Ryu J.H."/>
            <person name="Lee W.J."/>
        </authorList>
    </citation>
    <scope>NUCLEOTIDE SEQUENCE [LARGE SCALE GENOMIC DNA]</scope>
    <source>
        <strain evidence="2 3">DM001</strain>
    </source>
</reference>
<dbReference type="AlphaFoldDB" id="F1YUY1"/>
<evidence type="ECO:0000313" key="2">
    <source>
        <dbReference type="EMBL" id="EGE47086.1"/>
    </source>
</evidence>
<dbReference type="Proteomes" id="UP000018454">
    <property type="component" value="Unassembled WGS sequence"/>
</dbReference>
<accession>F1YUY1</accession>
<dbReference type="EMBL" id="AEUP01000030">
    <property type="protein sequence ID" value="EGE47086.1"/>
    <property type="molecule type" value="Genomic_DNA"/>
</dbReference>
<organism evidence="2 3">
    <name type="scientific">Acetobacter pomorum DM001</name>
    <dbReference type="NCBI Taxonomy" id="945681"/>
    <lineage>
        <taxon>Bacteria</taxon>
        <taxon>Pseudomonadati</taxon>
        <taxon>Pseudomonadota</taxon>
        <taxon>Alphaproteobacteria</taxon>
        <taxon>Acetobacterales</taxon>
        <taxon>Acetobacteraceae</taxon>
        <taxon>Acetobacter</taxon>
    </lineage>
</organism>
<comment type="caution">
    <text evidence="2">The sequence shown here is derived from an EMBL/GenBank/DDBJ whole genome shotgun (WGS) entry which is preliminary data.</text>
</comment>
<protein>
    <submittedName>
        <fullName evidence="2">Uncharacterized protein</fullName>
    </submittedName>
</protein>
<name>F1YUY1_9PROT</name>
<evidence type="ECO:0000256" key="1">
    <source>
        <dbReference type="SAM" id="MobiDB-lite"/>
    </source>
</evidence>
<evidence type="ECO:0000313" key="3">
    <source>
        <dbReference type="Proteomes" id="UP000018454"/>
    </source>
</evidence>
<feature type="region of interest" description="Disordered" evidence="1">
    <location>
        <begin position="1"/>
        <end position="40"/>
    </location>
</feature>
<sequence>MTKTRMQDQAVEPSLPQTDEHAGKQHPATQPPAGQDPIARLDRALQRISFAVEKGLQQQTRTGTEKQELVANVDALLSRVRDALERAEKPSSLTFYHPAEHEQGN</sequence>
<gene>
    <name evidence="2" type="ORF">APO_1762</name>
</gene>